<evidence type="ECO:0000256" key="11">
    <source>
        <dbReference type="ARBA" id="ARBA00023159"/>
    </source>
</evidence>
<dbReference type="Pfam" id="PF00730">
    <property type="entry name" value="HhH-GPD"/>
    <property type="match status" value="1"/>
</dbReference>
<comment type="catalytic activity">
    <reaction evidence="1">
        <text>Hydrolysis of alkylated DNA, releasing 3-methyladenine, 3-methylguanine, 7-methylguanine and 7-methyladenine.</text>
        <dbReference type="EC" id="3.2.2.21"/>
    </reaction>
</comment>
<dbReference type="GO" id="GO:0032993">
    <property type="term" value="C:protein-DNA complex"/>
    <property type="evidence" value="ECO:0007669"/>
    <property type="project" value="TreeGrafter"/>
</dbReference>
<evidence type="ECO:0000256" key="7">
    <source>
        <dbReference type="ARBA" id="ARBA00022763"/>
    </source>
</evidence>
<dbReference type="GO" id="GO:0005737">
    <property type="term" value="C:cytoplasm"/>
    <property type="evidence" value="ECO:0007669"/>
    <property type="project" value="TreeGrafter"/>
</dbReference>
<keyword evidence="9" id="KW-0805">Transcription regulation</keyword>
<dbReference type="SUPFAM" id="SSF46689">
    <property type="entry name" value="Homeodomain-like"/>
    <property type="match status" value="1"/>
</dbReference>
<dbReference type="PROSITE" id="PS01124">
    <property type="entry name" value="HTH_ARAC_FAMILY_2"/>
    <property type="match status" value="1"/>
</dbReference>
<keyword evidence="12" id="KW-0804">Transcription</keyword>
<dbReference type="Pfam" id="PF06029">
    <property type="entry name" value="AlkA_N"/>
    <property type="match status" value="1"/>
</dbReference>
<dbReference type="FunFam" id="3.40.10.10:FF:000001">
    <property type="entry name" value="DNA-3-methyladenine glycosylase 2"/>
    <property type="match status" value="1"/>
</dbReference>
<proteinExistence type="predicted"/>
<evidence type="ECO:0000313" key="15">
    <source>
        <dbReference type="EMBL" id="AIY44071.1"/>
    </source>
</evidence>
<dbReference type="Gene3D" id="3.40.10.10">
    <property type="entry name" value="DNA Methylphosphotriester Repair Domain"/>
    <property type="match status" value="1"/>
</dbReference>
<evidence type="ECO:0000256" key="1">
    <source>
        <dbReference type="ARBA" id="ARBA00000086"/>
    </source>
</evidence>
<evidence type="ECO:0000256" key="8">
    <source>
        <dbReference type="ARBA" id="ARBA00022833"/>
    </source>
</evidence>
<evidence type="ECO:0000256" key="5">
    <source>
        <dbReference type="ARBA" id="ARBA00022679"/>
    </source>
</evidence>
<dbReference type="GO" id="GO:0043565">
    <property type="term" value="F:sequence-specific DNA binding"/>
    <property type="evidence" value="ECO:0007669"/>
    <property type="project" value="InterPro"/>
</dbReference>
<dbReference type="GO" id="GO:0008270">
    <property type="term" value="F:zinc ion binding"/>
    <property type="evidence" value="ECO:0007669"/>
    <property type="project" value="InterPro"/>
</dbReference>
<dbReference type="HOGENOM" id="CLU_000445_72_6_4"/>
<dbReference type="SUPFAM" id="SSF57884">
    <property type="entry name" value="Ada DNA repair protein, N-terminal domain (N-Ada 10)"/>
    <property type="match status" value="1"/>
</dbReference>
<feature type="domain" description="HTH araC/xylS-type" evidence="14">
    <location>
        <begin position="126"/>
        <end position="224"/>
    </location>
</feature>
<dbReference type="STRING" id="279058.LT85_4913"/>
<keyword evidence="11" id="KW-0010">Activator</keyword>
<dbReference type="PANTHER" id="PTHR43003">
    <property type="entry name" value="DNA-3-METHYLADENINE GLYCOSYLASE"/>
    <property type="match status" value="1"/>
</dbReference>
<dbReference type="Pfam" id="PF02805">
    <property type="entry name" value="Ada_Zn_binding"/>
    <property type="match status" value="1"/>
</dbReference>
<dbReference type="GO" id="GO:0006285">
    <property type="term" value="P:base-excision repair, AP site formation"/>
    <property type="evidence" value="ECO:0007669"/>
    <property type="project" value="TreeGrafter"/>
</dbReference>
<keyword evidence="16" id="KW-1185">Reference proteome</keyword>
<accession>A0A0A1FHL1</accession>
<dbReference type="CDD" id="cd00056">
    <property type="entry name" value="ENDO3c"/>
    <property type="match status" value="1"/>
</dbReference>
<comment type="cofactor">
    <cofactor evidence="2">
        <name>Zn(2+)</name>
        <dbReference type="ChEBI" id="CHEBI:29105"/>
    </cofactor>
</comment>
<organism evidence="15 16">
    <name type="scientific">Collimonas arenae</name>
    <dbReference type="NCBI Taxonomy" id="279058"/>
    <lineage>
        <taxon>Bacteria</taxon>
        <taxon>Pseudomonadati</taxon>
        <taxon>Pseudomonadota</taxon>
        <taxon>Betaproteobacteria</taxon>
        <taxon>Burkholderiales</taxon>
        <taxon>Oxalobacteraceae</taxon>
        <taxon>Collimonas</taxon>
    </lineage>
</organism>
<dbReference type="Gene3D" id="1.10.1670.10">
    <property type="entry name" value="Helix-hairpin-Helix base-excision DNA repair enzymes (C-terminal)"/>
    <property type="match status" value="1"/>
</dbReference>
<dbReference type="KEGG" id="care:LT85_4913"/>
<dbReference type="GO" id="GO:0032259">
    <property type="term" value="P:methylation"/>
    <property type="evidence" value="ECO:0007669"/>
    <property type="project" value="UniProtKB-KW"/>
</dbReference>
<dbReference type="InterPro" id="IPR009057">
    <property type="entry name" value="Homeodomain-like_sf"/>
</dbReference>
<keyword evidence="8" id="KW-0862">Zinc</keyword>
<sequence length="529" mass="57617">MRLIDFHRRCRIYCRNAHVRKPLDTASRWRDHAAMELDHDTCYRALASRDVRFDGRFFIAVKTTGIYCRPICPARTAKSENVLFFASAAAAQEAGFRPCLRCRPEAAPDSGAWRGVSNTGVSHAVARALALIEMGALDEAGMDALADRLGLGERQLRRLFVQHVGASPVTVAQTRRVLLAKQLIHETRMPFTEIAFAAGFGSVRRFNEVFHGLYQRPPSALRRSAQPEQSAGAQGEVTLLLRYRPPYDWPAMLAFFKARAINGLELVSDSSYSRSICLDGVQGTVLVQQGAGHALQATIRFPRLASLPAIIARLRRMFDLAADPQAINQQLSADPLMAALTAARSGLRLPGAWDGFELAMRAVLGQQITVAGAIRLAAKLVAQHGEALREQCADRPGLSHVFPQPAHVALADLALLGMPKSRAATLSAIAAALVADPQLLDGRASLGEAVQKMCELPGIGDWTAHYIALRHLREPDAFPAADVALMNAIALHEGGTRPNAKELAIRAEAWRPWRAYAAQHLWASLAVNG</sequence>
<keyword evidence="4 15" id="KW-0489">Methyltransferase</keyword>
<evidence type="ECO:0000256" key="13">
    <source>
        <dbReference type="ARBA" id="ARBA00023204"/>
    </source>
</evidence>
<evidence type="ECO:0000256" key="9">
    <source>
        <dbReference type="ARBA" id="ARBA00023015"/>
    </source>
</evidence>
<evidence type="ECO:0000256" key="6">
    <source>
        <dbReference type="ARBA" id="ARBA00022723"/>
    </source>
</evidence>
<evidence type="ECO:0000259" key="14">
    <source>
        <dbReference type="PROSITE" id="PS01124"/>
    </source>
</evidence>
<dbReference type="GO" id="GO:0043916">
    <property type="term" value="F:DNA-7-methylguanine glycosylase activity"/>
    <property type="evidence" value="ECO:0007669"/>
    <property type="project" value="TreeGrafter"/>
</dbReference>
<name>A0A0A1FHL1_9BURK</name>
<dbReference type="InterPro" id="IPR037046">
    <property type="entry name" value="AlkA_N_sf"/>
</dbReference>
<keyword evidence="6" id="KW-0479">Metal-binding</keyword>
<dbReference type="EMBL" id="CP009962">
    <property type="protein sequence ID" value="AIY44071.1"/>
    <property type="molecule type" value="Genomic_DNA"/>
</dbReference>
<evidence type="ECO:0000313" key="16">
    <source>
        <dbReference type="Proteomes" id="UP000030302"/>
    </source>
</evidence>
<keyword evidence="10" id="KW-0238">DNA-binding</keyword>
<dbReference type="GO" id="GO:0003700">
    <property type="term" value="F:DNA-binding transcription factor activity"/>
    <property type="evidence" value="ECO:0007669"/>
    <property type="project" value="InterPro"/>
</dbReference>
<dbReference type="InterPro" id="IPR051912">
    <property type="entry name" value="Alkylbase_DNA_Glycosylase/TA"/>
</dbReference>
<dbReference type="GO" id="GO:0008725">
    <property type="term" value="F:DNA-3-methyladenine glycosylase activity"/>
    <property type="evidence" value="ECO:0007669"/>
    <property type="project" value="TreeGrafter"/>
</dbReference>
<dbReference type="GO" id="GO:0006307">
    <property type="term" value="P:DNA alkylation repair"/>
    <property type="evidence" value="ECO:0007669"/>
    <property type="project" value="TreeGrafter"/>
</dbReference>
<dbReference type="SMART" id="SM00478">
    <property type="entry name" value="ENDO3c"/>
    <property type="match status" value="1"/>
</dbReference>
<evidence type="ECO:0000256" key="12">
    <source>
        <dbReference type="ARBA" id="ARBA00023163"/>
    </source>
</evidence>
<dbReference type="Proteomes" id="UP000030302">
    <property type="component" value="Chromosome"/>
</dbReference>
<keyword evidence="13" id="KW-0234">DNA repair</keyword>
<dbReference type="GO" id="GO:0032131">
    <property type="term" value="F:alkylated DNA binding"/>
    <property type="evidence" value="ECO:0007669"/>
    <property type="project" value="TreeGrafter"/>
</dbReference>
<evidence type="ECO:0000256" key="3">
    <source>
        <dbReference type="ARBA" id="ARBA00012000"/>
    </source>
</evidence>
<dbReference type="InterPro" id="IPR011257">
    <property type="entry name" value="DNA_glycosylase"/>
</dbReference>
<gene>
    <name evidence="15" type="ORF">LT85_4913</name>
</gene>
<dbReference type="SMART" id="SM01009">
    <property type="entry name" value="AlkA_N"/>
    <property type="match status" value="1"/>
</dbReference>
<evidence type="ECO:0000256" key="2">
    <source>
        <dbReference type="ARBA" id="ARBA00001947"/>
    </source>
</evidence>
<dbReference type="InterPro" id="IPR004026">
    <property type="entry name" value="Ada_DNA_repair_Zn-bd"/>
</dbReference>
<dbReference type="EC" id="3.2.2.21" evidence="3"/>
<dbReference type="SUPFAM" id="SSF55945">
    <property type="entry name" value="TATA-box binding protein-like"/>
    <property type="match status" value="1"/>
</dbReference>
<protein>
    <recommendedName>
        <fullName evidence="3">DNA-3-methyladenine glycosylase II</fullName>
        <ecNumber evidence="3">3.2.2.21</ecNumber>
    </recommendedName>
</protein>
<dbReference type="InterPro" id="IPR035451">
    <property type="entry name" value="Ada-like_dom_sf"/>
</dbReference>
<dbReference type="Gene3D" id="3.30.310.20">
    <property type="entry name" value="DNA-3-methyladenine glycosylase AlkA, N-terminal domain"/>
    <property type="match status" value="1"/>
</dbReference>
<dbReference type="InterPro" id="IPR010316">
    <property type="entry name" value="AlkA_N"/>
</dbReference>
<dbReference type="SUPFAM" id="SSF48150">
    <property type="entry name" value="DNA-glycosylase"/>
    <property type="match status" value="1"/>
</dbReference>
<keyword evidence="5 15" id="KW-0808">Transferase</keyword>
<dbReference type="PANTHER" id="PTHR43003:SF13">
    <property type="entry name" value="DNA-3-METHYLADENINE GLYCOSYLASE 2"/>
    <property type="match status" value="1"/>
</dbReference>
<evidence type="ECO:0000256" key="4">
    <source>
        <dbReference type="ARBA" id="ARBA00022603"/>
    </source>
</evidence>
<dbReference type="Gene3D" id="1.10.340.30">
    <property type="entry name" value="Hypothetical protein, domain 2"/>
    <property type="match status" value="1"/>
</dbReference>
<reference evidence="16" key="1">
    <citation type="journal article" date="2014" name="Soil Biol. Biochem.">
        <title>Structure and function of bacterial communities in ageing soils: Insights from the Mendocino ecological staircase.</title>
        <authorList>
            <person name="Uroz S."/>
            <person name="Tech J.J."/>
            <person name="Sawaya N.A."/>
            <person name="Frey-Klett P."/>
            <person name="Leveau J.H.J."/>
        </authorList>
    </citation>
    <scope>NUCLEOTIDE SEQUENCE [LARGE SCALE GENOMIC DNA]</scope>
    <source>
        <strain evidence="16">Cal35</strain>
    </source>
</reference>
<dbReference type="Pfam" id="PF12833">
    <property type="entry name" value="HTH_18"/>
    <property type="match status" value="1"/>
</dbReference>
<dbReference type="AlphaFoldDB" id="A0A0A1FHL1"/>
<dbReference type="InterPro" id="IPR003265">
    <property type="entry name" value="HhH-GPD_domain"/>
</dbReference>
<dbReference type="InterPro" id="IPR023170">
    <property type="entry name" value="HhH_base_excis_C"/>
</dbReference>
<keyword evidence="7" id="KW-0227">DNA damage</keyword>
<dbReference type="SMART" id="SM00342">
    <property type="entry name" value="HTH_ARAC"/>
    <property type="match status" value="1"/>
</dbReference>
<dbReference type="GO" id="GO:0008168">
    <property type="term" value="F:methyltransferase activity"/>
    <property type="evidence" value="ECO:0007669"/>
    <property type="project" value="UniProtKB-KW"/>
</dbReference>
<dbReference type="InterPro" id="IPR018060">
    <property type="entry name" value="HTH_AraC"/>
</dbReference>
<dbReference type="Gene3D" id="1.10.10.60">
    <property type="entry name" value="Homeodomain-like"/>
    <property type="match status" value="1"/>
</dbReference>
<evidence type="ECO:0000256" key="10">
    <source>
        <dbReference type="ARBA" id="ARBA00023125"/>
    </source>
</evidence>